<evidence type="ECO:0000313" key="2">
    <source>
        <dbReference type="Proteomes" id="UP001519460"/>
    </source>
</evidence>
<sequence length="71" mass="7891">MTNGSSFRKIPPTWPHTPPSEWPLSLQAADCLFANVPERDKRDNDFVTRVPVYNQMALTSTICHKSCSAGA</sequence>
<proteinExistence type="predicted"/>
<gene>
    <name evidence="1" type="ORF">BaRGS_00032481</name>
</gene>
<dbReference type="AlphaFoldDB" id="A0ABD0JML2"/>
<evidence type="ECO:0000313" key="1">
    <source>
        <dbReference type="EMBL" id="KAK7476288.1"/>
    </source>
</evidence>
<keyword evidence="2" id="KW-1185">Reference proteome</keyword>
<organism evidence="1 2">
    <name type="scientific">Batillaria attramentaria</name>
    <dbReference type="NCBI Taxonomy" id="370345"/>
    <lineage>
        <taxon>Eukaryota</taxon>
        <taxon>Metazoa</taxon>
        <taxon>Spiralia</taxon>
        <taxon>Lophotrochozoa</taxon>
        <taxon>Mollusca</taxon>
        <taxon>Gastropoda</taxon>
        <taxon>Caenogastropoda</taxon>
        <taxon>Sorbeoconcha</taxon>
        <taxon>Cerithioidea</taxon>
        <taxon>Batillariidae</taxon>
        <taxon>Batillaria</taxon>
    </lineage>
</organism>
<dbReference type="EMBL" id="JACVVK020000380">
    <property type="protein sequence ID" value="KAK7476288.1"/>
    <property type="molecule type" value="Genomic_DNA"/>
</dbReference>
<dbReference type="Proteomes" id="UP001519460">
    <property type="component" value="Unassembled WGS sequence"/>
</dbReference>
<accession>A0ABD0JML2</accession>
<name>A0ABD0JML2_9CAEN</name>
<comment type="caution">
    <text evidence="1">The sequence shown here is derived from an EMBL/GenBank/DDBJ whole genome shotgun (WGS) entry which is preliminary data.</text>
</comment>
<protein>
    <submittedName>
        <fullName evidence="1">Uncharacterized protein</fullName>
    </submittedName>
</protein>
<reference evidence="1 2" key="1">
    <citation type="journal article" date="2023" name="Sci. Data">
        <title>Genome assembly of the Korean intertidal mud-creeper Batillaria attramentaria.</title>
        <authorList>
            <person name="Patra A.K."/>
            <person name="Ho P.T."/>
            <person name="Jun S."/>
            <person name="Lee S.J."/>
            <person name="Kim Y."/>
            <person name="Won Y.J."/>
        </authorList>
    </citation>
    <scope>NUCLEOTIDE SEQUENCE [LARGE SCALE GENOMIC DNA]</scope>
    <source>
        <strain evidence="1">Wonlab-2016</strain>
    </source>
</reference>